<dbReference type="EMBL" id="JANAVB010001800">
    <property type="protein sequence ID" value="KAJ6852476.1"/>
    <property type="molecule type" value="Genomic_DNA"/>
</dbReference>
<evidence type="ECO:0000313" key="1">
    <source>
        <dbReference type="EMBL" id="KAJ6852476.1"/>
    </source>
</evidence>
<keyword evidence="2" id="KW-1185">Reference proteome</keyword>
<evidence type="ECO:0000313" key="2">
    <source>
        <dbReference type="Proteomes" id="UP001140949"/>
    </source>
</evidence>
<comment type="caution">
    <text evidence="1">The sequence shown here is derived from an EMBL/GenBank/DDBJ whole genome shotgun (WGS) entry which is preliminary data.</text>
</comment>
<proteinExistence type="predicted"/>
<dbReference type="Proteomes" id="UP001140949">
    <property type="component" value="Unassembled WGS sequence"/>
</dbReference>
<accession>A0AAX6IGT6</accession>
<protein>
    <submittedName>
        <fullName evidence="1">Replication protein A 32 kDa subunit B-like</fullName>
    </submittedName>
</protein>
<gene>
    <name evidence="1" type="ORF">M6B38_255885</name>
</gene>
<sequence>MVLRKMTAHIEGGKKETYYFGFARPLKEYISFVVDAIVKSGTMLQMEAFRTCFNQM</sequence>
<reference evidence="1" key="1">
    <citation type="journal article" date="2023" name="GigaByte">
        <title>Genome assembly of the bearded iris, Iris pallida Lam.</title>
        <authorList>
            <person name="Bruccoleri R.E."/>
            <person name="Oakeley E.J."/>
            <person name="Faust A.M.E."/>
            <person name="Altorfer M."/>
            <person name="Dessus-Babus S."/>
            <person name="Burckhardt D."/>
            <person name="Oertli M."/>
            <person name="Naumann U."/>
            <person name="Petersen F."/>
            <person name="Wong J."/>
        </authorList>
    </citation>
    <scope>NUCLEOTIDE SEQUENCE</scope>
    <source>
        <strain evidence="1">GSM-AAB239-AS_SAM_17_03QT</strain>
    </source>
</reference>
<organism evidence="1 2">
    <name type="scientific">Iris pallida</name>
    <name type="common">Sweet iris</name>
    <dbReference type="NCBI Taxonomy" id="29817"/>
    <lineage>
        <taxon>Eukaryota</taxon>
        <taxon>Viridiplantae</taxon>
        <taxon>Streptophyta</taxon>
        <taxon>Embryophyta</taxon>
        <taxon>Tracheophyta</taxon>
        <taxon>Spermatophyta</taxon>
        <taxon>Magnoliopsida</taxon>
        <taxon>Liliopsida</taxon>
        <taxon>Asparagales</taxon>
        <taxon>Iridaceae</taxon>
        <taxon>Iridoideae</taxon>
        <taxon>Irideae</taxon>
        <taxon>Iris</taxon>
    </lineage>
</organism>
<reference evidence="1" key="2">
    <citation type="submission" date="2023-04" db="EMBL/GenBank/DDBJ databases">
        <authorList>
            <person name="Bruccoleri R.E."/>
            <person name="Oakeley E.J."/>
            <person name="Faust A.-M."/>
            <person name="Dessus-Babus S."/>
            <person name="Altorfer M."/>
            <person name="Burckhardt D."/>
            <person name="Oertli M."/>
            <person name="Naumann U."/>
            <person name="Petersen F."/>
            <person name="Wong J."/>
        </authorList>
    </citation>
    <scope>NUCLEOTIDE SEQUENCE</scope>
    <source>
        <strain evidence="1">GSM-AAB239-AS_SAM_17_03QT</strain>
        <tissue evidence="1">Leaf</tissue>
    </source>
</reference>
<name>A0AAX6IGT6_IRIPA</name>
<dbReference type="AlphaFoldDB" id="A0AAX6IGT6"/>